<dbReference type="PATRIC" id="fig|243090.15.peg.1995"/>
<dbReference type="PROSITE" id="PS50292">
    <property type="entry name" value="PEROXIDASE_3"/>
    <property type="match status" value="1"/>
</dbReference>
<keyword evidence="5" id="KW-1185">Reference proteome</keyword>
<evidence type="ECO:0000256" key="1">
    <source>
        <dbReference type="ARBA" id="ARBA00004613"/>
    </source>
</evidence>
<sequence length="504" mass="56129">MVQILKQEYIRMASHGALSQRGIELVTKSDRRRMSMFHALGLDAQSPEQVPAGKFGRIFEGLPIYEPTNNAIRQVAETMREDDAAANESTIPLGFAFLGQFIDHDVTFDPISRLDDRLDPDAIRNFRTPALDLDSVFGDGPDASRHLYDTVGGNPKSEHRLPFRLLTDTAKNDFDLPRNRQGTAIIGDPRNDENLLISQVHRAFLGFHNEVVKYLLSKADGNPPGNKDLFEEARNLVTLHYHWIVLHEFLPHIAGTSVTNDVIVNGRQFFKWEERSDRPFIPVEFGGAAYRFGHTLIRETYNLNAATQGIELFKLPFFGTCPNGDCGEDGGPSTNYNLDWSYFFDFGNHDNLQFCRRVDAKIAKPLFDLPFIHRGEDPPASLPERNMRRARTLKLPAGQDVADAMGITPLDNATLGINEIDGLGGKAPLWFYILKESGLTGDPGGEHLGPVGGRIVAETIVGMIDVVREEILAPHDPQDWTPTLPDRAGNIGSFTMADLVAFRA</sequence>
<dbReference type="STRING" id="243090.RB4293"/>
<evidence type="ECO:0000256" key="2">
    <source>
        <dbReference type="ARBA" id="ARBA00022525"/>
    </source>
</evidence>
<dbReference type="HOGENOM" id="CLU_027852_0_0_0"/>
<keyword evidence="2" id="KW-0964">Secreted</keyword>
<dbReference type="EnsemblBacteria" id="CAD73697">
    <property type="protein sequence ID" value="CAD73697"/>
    <property type="gene ID" value="RB4293"/>
</dbReference>
<dbReference type="Pfam" id="PF03098">
    <property type="entry name" value="An_peroxidase"/>
    <property type="match status" value="1"/>
</dbReference>
<organism evidence="4 5">
    <name type="scientific">Rhodopirellula baltica (strain DSM 10527 / NCIMB 13988 / SH1)</name>
    <dbReference type="NCBI Taxonomy" id="243090"/>
    <lineage>
        <taxon>Bacteria</taxon>
        <taxon>Pseudomonadati</taxon>
        <taxon>Planctomycetota</taxon>
        <taxon>Planctomycetia</taxon>
        <taxon>Pirellulales</taxon>
        <taxon>Pirellulaceae</taxon>
        <taxon>Rhodopirellula</taxon>
    </lineage>
</organism>
<name>Q7USU5_RHOBA</name>
<dbReference type="SUPFAM" id="SSF48113">
    <property type="entry name" value="Heme-dependent peroxidases"/>
    <property type="match status" value="1"/>
</dbReference>
<evidence type="ECO:0000313" key="5">
    <source>
        <dbReference type="Proteomes" id="UP000001025"/>
    </source>
</evidence>
<dbReference type="GO" id="GO:0020037">
    <property type="term" value="F:heme binding"/>
    <property type="evidence" value="ECO:0007669"/>
    <property type="project" value="InterPro"/>
</dbReference>
<keyword evidence="4" id="KW-0560">Oxidoreductase</keyword>
<dbReference type="Gene3D" id="1.10.640.10">
    <property type="entry name" value="Haem peroxidase domain superfamily, animal type"/>
    <property type="match status" value="1"/>
</dbReference>
<evidence type="ECO:0000313" key="4">
    <source>
        <dbReference type="EMBL" id="CAD73697.1"/>
    </source>
</evidence>
<dbReference type="PANTHER" id="PTHR11475">
    <property type="entry name" value="OXIDASE/PEROXIDASE"/>
    <property type="match status" value="1"/>
</dbReference>
<dbReference type="EC" id="1.11.1.7" evidence="4"/>
<dbReference type="PRINTS" id="PR00457">
    <property type="entry name" value="ANPEROXIDASE"/>
</dbReference>
<dbReference type="PANTHER" id="PTHR11475:SF4">
    <property type="entry name" value="CHORION PEROXIDASE"/>
    <property type="match status" value="1"/>
</dbReference>
<dbReference type="InterPro" id="IPR019791">
    <property type="entry name" value="Haem_peroxidase_animal"/>
</dbReference>
<dbReference type="EMBL" id="BX294140">
    <property type="protein sequence ID" value="CAD73697.1"/>
    <property type="molecule type" value="Genomic_DNA"/>
</dbReference>
<dbReference type="InterPro" id="IPR010255">
    <property type="entry name" value="Haem_peroxidase_sf"/>
</dbReference>
<dbReference type="AlphaFoldDB" id="Q7USU5"/>
<proteinExistence type="predicted"/>
<dbReference type="OrthoDB" id="8549906at2"/>
<evidence type="ECO:0000256" key="3">
    <source>
        <dbReference type="ARBA" id="ARBA00023180"/>
    </source>
</evidence>
<protein>
    <submittedName>
        <fullName evidence="4">Probable ovoperoxidase</fullName>
        <ecNumber evidence="4">1.11.1.7</ecNumber>
    </submittedName>
</protein>
<dbReference type="GO" id="GO:0005576">
    <property type="term" value="C:extracellular region"/>
    <property type="evidence" value="ECO:0007669"/>
    <property type="project" value="UniProtKB-SubCell"/>
</dbReference>
<dbReference type="GO" id="GO:0004601">
    <property type="term" value="F:peroxidase activity"/>
    <property type="evidence" value="ECO:0000318"/>
    <property type="project" value="GO_Central"/>
</dbReference>
<dbReference type="Proteomes" id="UP000001025">
    <property type="component" value="Chromosome"/>
</dbReference>
<keyword evidence="3" id="KW-0325">Glycoprotein</keyword>
<comment type="subcellular location">
    <subcellularLocation>
        <location evidence="1">Secreted</location>
    </subcellularLocation>
</comment>
<keyword evidence="4" id="KW-0575">Peroxidase</keyword>
<dbReference type="InParanoid" id="Q7USU5"/>
<dbReference type="InterPro" id="IPR037120">
    <property type="entry name" value="Haem_peroxidase_sf_animal"/>
</dbReference>
<dbReference type="GO" id="GO:0140825">
    <property type="term" value="F:lactoperoxidase activity"/>
    <property type="evidence" value="ECO:0007669"/>
    <property type="project" value="UniProtKB-EC"/>
</dbReference>
<dbReference type="KEGG" id="rba:RB4293"/>
<gene>
    <name evidence="4" type="ordered locus">RB4293</name>
</gene>
<reference evidence="4 5" key="1">
    <citation type="journal article" date="2003" name="Proc. Natl. Acad. Sci. U.S.A.">
        <title>Complete genome sequence of the marine planctomycete Pirellula sp. strain 1.</title>
        <authorList>
            <person name="Gloeckner F.O."/>
            <person name="Kube M."/>
            <person name="Bauer M."/>
            <person name="Teeling H."/>
            <person name="Lombardot T."/>
            <person name="Ludwig W."/>
            <person name="Gade D."/>
            <person name="Beck A."/>
            <person name="Borzym K."/>
            <person name="Heitmann K."/>
            <person name="Rabus R."/>
            <person name="Schlesner H."/>
            <person name="Amann R."/>
            <person name="Reinhardt R."/>
        </authorList>
    </citation>
    <scope>NUCLEOTIDE SEQUENCE [LARGE SCALE GENOMIC DNA]</scope>
    <source>
        <strain evidence="5">DSM 10527 / NCIMB 13988 / SH1</strain>
    </source>
</reference>
<dbReference type="eggNOG" id="COG2373">
    <property type="taxonomic scope" value="Bacteria"/>
</dbReference>
<dbReference type="CDD" id="cd09819">
    <property type="entry name" value="An_peroxidase_bacterial_1"/>
    <property type="match status" value="1"/>
</dbReference>
<dbReference type="GO" id="GO:0006979">
    <property type="term" value="P:response to oxidative stress"/>
    <property type="evidence" value="ECO:0007669"/>
    <property type="project" value="InterPro"/>
</dbReference>
<accession>Q7USU5</accession>